<keyword evidence="2" id="KW-1003">Cell membrane</keyword>
<dbReference type="InterPro" id="IPR052984">
    <property type="entry name" value="UPF0421"/>
</dbReference>
<protein>
    <submittedName>
        <fullName evidence="7">Uncharacterized membrane protein YgaE, UPF0421/DUF939 family</fullName>
    </submittedName>
</protein>
<dbReference type="GO" id="GO:0005886">
    <property type="term" value="C:plasma membrane"/>
    <property type="evidence" value="ECO:0007669"/>
    <property type="project" value="UniProtKB-SubCell"/>
</dbReference>
<evidence type="ECO:0000313" key="8">
    <source>
        <dbReference type="Proteomes" id="UP000192731"/>
    </source>
</evidence>
<gene>
    <name evidence="7" type="ORF">SAMN00017405_2281</name>
</gene>
<keyword evidence="4 6" id="KW-1133">Transmembrane helix</keyword>
<comment type="subcellular location">
    <subcellularLocation>
        <location evidence="1">Cell membrane</location>
        <topology evidence="1">Multi-pass membrane protein</topology>
    </subcellularLocation>
</comment>
<evidence type="ECO:0000256" key="5">
    <source>
        <dbReference type="ARBA" id="ARBA00023136"/>
    </source>
</evidence>
<feature type="transmembrane region" description="Helical" evidence="6">
    <location>
        <begin position="134"/>
        <end position="154"/>
    </location>
</feature>
<reference evidence="7 8" key="1">
    <citation type="submission" date="2017-04" db="EMBL/GenBank/DDBJ databases">
        <authorList>
            <person name="Afonso C.L."/>
            <person name="Miller P.J."/>
            <person name="Scott M.A."/>
            <person name="Spackman E."/>
            <person name="Goraichik I."/>
            <person name="Dimitrov K.M."/>
            <person name="Suarez D.L."/>
            <person name="Swayne D.E."/>
        </authorList>
    </citation>
    <scope>NUCLEOTIDE SEQUENCE [LARGE SCALE GENOMIC DNA]</scope>
    <source>
        <strain evidence="7 8">DSM 11270</strain>
    </source>
</reference>
<keyword evidence="3 6" id="KW-0812">Transmembrane</keyword>
<keyword evidence="8" id="KW-1185">Reference proteome</keyword>
<proteinExistence type="predicted"/>
<evidence type="ECO:0000313" key="7">
    <source>
        <dbReference type="EMBL" id="SMB91339.1"/>
    </source>
</evidence>
<dbReference type="InterPro" id="IPR010343">
    <property type="entry name" value="ArAE_1"/>
</dbReference>
<feature type="transmembrane region" description="Helical" evidence="6">
    <location>
        <begin position="96"/>
        <end position="122"/>
    </location>
</feature>
<dbReference type="PANTHER" id="PTHR40064">
    <property type="entry name" value="MEMBRANE PROTEIN-RELATED"/>
    <property type="match status" value="1"/>
</dbReference>
<accession>A0A1W1VD61</accession>
<dbReference type="Pfam" id="PF06081">
    <property type="entry name" value="ArAE_1"/>
    <property type="match status" value="1"/>
</dbReference>
<dbReference type="EMBL" id="FWWT01000018">
    <property type="protein sequence ID" value="SMB91339.1"/>
    <property type="molecule type" value="Genomic_DNA"/>
</dbReference>
<dbReference type="STRING" id="656914.SAMN00017405_2281"/>
<dbReference type="AlphaFoldDB" id="A0A1W1VD61"/>
<keyword evidence="5 6" id="KW-0472">Membrane</keyword>
<sequence>MINKDKLKYLKSFPIGARTIKTGIAVALSMFICEFLSVPHPIFAGSATAANMQPAVGQSLKHAGQQITVHFISIFVAIILGLVVEPSPLIMGLAAIIIITICTKLNIKTSIPMGIVAAIFVLDAPSSDFLENALIRSMVIFIGVTVAIVVNMTIMPPKHEKRLIESLLALNKRAAICFEDAINGYLIATPATSESLEEKDKEFKKYLEESETLFELYSNEWRIGFTNDEVKETLYKEYLSYNKILWKNINDIRFLIDERQVRREKAHNPNLSKEFISIAQFLMEVMGDLKEYNIALRMKIEGKEISIDKTIRIWSKLDPIINKWHDKAEKNTYYLHALIEISIITYKIRWAAHESARILKDL</sequence>
<name>A0A1W1VD61_DESTI</name>
<evidence type="ECO:0000256" key="6">
    <source>
        <dbReference type="SAM" id="Phobius"/>
    </source>
</evidence>
<dbReference type="RefSeq" id="WP_084053307.1">
    <property type="nucleotide sequence ID" value="NZ_FWWT01000018.1"/>
</dbReference>
<evidence type="ECO:0000256" key="1">
    <source>
        <dbReference type="ARBA" id="ARBA00004651"/>
    </source>
</evidence>
<feature type="transmembrane region" description="Helical" evidence="6">
    <location>
        <begin position="63"/>
        <end position="84"/>
    </location>
</feature>
<evidence type="ECO:0000256" key="3">
    <source>
        <dbReference type="ARBA" id="ARBA00022692"/>
    </source>
</evidence>
<organism evidence="7 8">
    <name type="scientific">Desulfonispora thiosulfatigenes DSM 11270</name>
    <dbReference type="NCBI Taxonomy" id="656914"/>
    <lineage>
        <taxon>Bacteria</taxon>
        <taxon>Bacillati</taxon>
        <taxon>Bacillota</taxon>
        <taxon>Clostridia</taxon>
        <taxon>Eubacteriales</taxon>
        <taxon>Peptococcaceae</taxon>
        <taxon>Desulfonispora</taxon>
    </lineage>
</organism>
<dbReference type="PANTHER" id="PTHR40064:SF1">
    <property type="entry name" value="MEMBRANE PROTEIN"/>
    <property type="match status" value="1"/>
</dbReference>
<feature type="transmembrane region" description="Helical" evidence="6">
    <location>
        <begin position="20"/>
        <end position="43"/>
    </location>
</feature>
<evidence type="ECO:0000256" key="4">
    <source>
        <dbReference type="ARBA" id="ARBA00022989"/>
    </source>
</evidence>
<dbReference type="Proteomes" id="UP000192731">
    <property type="component" value="Unassembled WGS sequence"/>
</dbReference>
<evidence type="ECO:0000256" key="2">
    <source>
        <dbReference type="ARBA" id="ARBA00022475"/>
    </source>
</evidence>
<dbReference type="OrthoDB" id="1653617at2"/>